<evidence type="ECO:0000256" key="4">
    <source>
        <dbReference type="SAM" id="MobiDB-lite"/>
    </source>
</evidence>
<reference evidence="7" key="2">
    <citation type="submission" date="2013-04" db="EMBL/GenBank/DDBJ databases">
        <title>Genomic mechanisms accounting for the adaptation to parasitism in nematode-trapping fungi.</title>
        <authorList>
            <person name="Ahren D.G."/>
        </authorList>
    </citation>
    <scope>NUCLEOTIDE SEQUENCE [LARGE SCALE GENOMIC DNA]</scope>
    <source>
        <strain evidence="7">CBS 200.50</strain>
    </source>
</reference>
<dbReference type="PANTHER" id="PTHR44140:SF2">
    <property type="entry name" value="LD25575P"/>
    <property type="match status" value="1"/>
</dbReference>
<dbReference type="eggNOG" id="KOG0624">
    <property type="taxonomic scope" value="Eukaryota"/>
</dbReference>
<dbReference type="GO" id="GO:0051787">
    <property type="term" value="F:misfolded protein binding"/>
    <property type="evidence" value="ECO:0007669"/>
    <property type="project" value="TreeGrafter"/>
</dbReference>
<dbReference type="GO" id="GO:0005783">
    <property type="term" value="C:endoplasmic reticulum"/>
    <property type="evidence" value="ECO:0007669"/>
    <property type="project" value="UniProtKB-SubCell"/>
</dbReference>
<protein>
    <recommendedName>
        <fullName evidence="5">J domain-containing protein</fullName>
    </recommendedName>
</protein>
<feature type="compositionally biased region" description="Gly residues" evidence="4">
    <location>
        <begin position="396"/>
        <end position="418"/>
    </location>
</feature>
<evidence type="ECO:0000256" key="2">
    <source>
        <dbReference type="ARBA" id="ARBA00022729"/>
    </source>
</evidence>
<keyword evidence="2" id="KW-0732">Signal</keyword>
<proteinExistence type="predicted"/>
<dbReference type="Proteomes" id="UP000015100">
    <property type="component" value="Unassembled WGS sequence"/>
</dbReference>
<dbReference type="InterPro" id="IPR011990">
    <property type="entry name" value="TPR-like_helical_dom_sf"/>
</dbReference>
<accession>S8A445</accession>
<feature type="region of interest" description="Disordered" evidence="4">
    <location>
        <begin position="358"/>
        <end position="418"/>
    </location>
</feature>
<dbReference type="PRINTS" id="PR00625">
    <property type="entry name" value="JDOMAIN"/>
</dbReference>
<feature type="compositionally biased region" description="Gly residues" evidence="4">
    <location>
        <begin position="378"/>
        <end position="389"/>
    </location>
</feature>
<evidence type="ECO:0000313" key="6">
    <source>
        <dbReference type="EMBL" id="EPS35871.1"/>
    </source>
</evidence>
<dbReference type="OrthoDB" id="1726119at2759"/>
<dbReference type="CDD" id="cd06257">
    <property type="entry name" value="DnaJ"/>
    <property type="match status" value="1"/>
</dbReference>
<evidence type="ECO:0000259" key="5">
    <source>
        <dbReference type="PROSITE" id="PS50076"/>
    </source>
</evidence>
<dbReference type="SUPFAM" id="SSF46565">
    <property type="entry name" value="Chaperone J-domain"/>
    <property type="match status" value="1"/>
</dbReference>
<dbReference type="SUPFAM" id="SSF48452">
    <property type="entry name" value="TPR-like"/>
    <property type="match status" value="1"/>
</dbReference>
<evidence type="ECO:0000256" key="3">
    <source>
        <dbReference type="ARBA" id="ARBA00022824"/>
    </source>
</evidence>
<dbReference type="Gene3D" id="1.10.287.110">
    <property type="entry name" value="DnaJ domain"/>
    <property type="match status" value="1"/>
</dbReference>
<keyword evidence="7" id="KW-1185">Reference proteome</keyword>
<dbReference type="EMBL" id="AQGS01001006">
    <property type="protein sequence ID" value="EPS35871.1"/>
    <property type="molecule type" value="Genomic_DNA"/>
</dbReference>
<dbReference type="Pfam" id="PF00226">
    <property type="entry name" value="DnaJ"/>
    <property type="match status" value="1"/>
</dbReference>
<dbReference type="PANTHER" id="PTHR44140">
    <property type="entry name" value="LD25575P"/>
    <property type="match status" value="1"/>
</dbReference>
<comment type="caution">
    <text evidence="6">The sequence shown here is derived from an EMBL/GenBank/DDBJ whole genome shotgun (WGS) entry which is preliminary data.</text>
</comment>
<dbReference type="InterPro" id="IPR036869">
    <property type="entry name" value="J_dom_sf"/>
</dbReference>
<dbReference type="STRING" id="1284197.S8A445"/>
<dbReference type="OMA" id="PFAHFQH"/>
<evidence type="ECO:0000256" key="1">
    <source>
        <dbReference type="ARBA" id="ARBA00004240"/>
    </source>
</evidence>
<keyword evidence="3" id="KW-0256">Endoplasmic reticulum</keyword>
<dbReference type="Gene3D" id="1.25.40.10">
    <property type="entry name" value="Tetratricopeptide repeat domain"/>
    <property type="match status" value="1"/>
</dbReference>
<feature type="domain" description="J" evidence="5">
    <location>
        <begin position="294"/>
        <end position="363"/>
    </location>
</feature>
<evidence type="ECO:0000313" key="7">
    <source>
        <dbReference type="Proteomes" id="UP000015100"/>
    </source>
</evidence>
<dbReference type="InterPro" id="IPR001623">
    <property type="entry name" value="DnaJ_domain"/>
</dbReference>
<dbReference type="GO" id="GO:0051087">
    <property type="term" value="F:protein-folding chaperone binding"/>
    <property type="evidence" value="ECO:0007669"/>
    <property type="project" value="TreeGrafter"/>
</dbReference>
<dbReference type="HOGENOM" id="CLU_015935_0_1_1"/>
<dbReference type="InterPro" id="IPR051727">
    <property type="entry name" value="DnaJ_C3_Co-chaperones"/>
</dbReference>
<dbReference type="AlphaFoldDB" id="S8A445"/>
<organism evidence="6 7">
    <name type="scientific">Dactylellina haptotyla (strain CBS 200.50)</name>
    <name type="common">Nematode-trapping fungus</name>
    <name type="synonym">Monacrosporium haptotylum</name>
    <dbReference type="NCBI Taxonomy" id="1284197"/>
    <lineage>
        <taxon>Eukaryota</taxon>
        <taxon>Fungi</taxon>
        <taxon>Dikarya</taxon>
        <taxon>Ascomycota</taxon>
        <taxon>Pezizomycotina</taxon>
        <taxon>Orbiliomycetes</taxon>
        <taxon>Orbiliales</taxon>
        <taxon>Orbiliaceae</taxon>
        <taxon>Dactylellina</taxon>
    </lineage>
</organism>
<dbReference type="PROSITE" id="PS50076">
    <property type="entry name" value="DNAJ_2"/>
    <property type="match status" value="1"/>
</dbReference>
<sequence>MKLRAGDWAGARADFKSCESDRQKELADVDKAETFIKEAHAAYQSKDWQKCTETATEAIHIAPGVLSLRETRYKCRIEKGEVLEAIGDLNHISTLSTALAEPHIHIANLHFYSLNDFDRAMAQVRRCLHYDPESKPCKKPFRRLKAYNKTIKKALDMKGNRQFLGAAKVLVGTAEEPGVIPQIKDDIQALREEGLFNDNTPSELVSFLVETVCETYTDGNSEKRGRPYCEEALKLNPHSIPAIISKAKRLMEEELFEEAIRELSQAKEIDGQNQKVHEYLQKAHVLLKRSKSKDYYKVLGVDREATPRQIKLQYNKMVRQYHPDKLKLSGLTKEQAERKMEAINEAYEILRDEELRARFDNGDDPNDQSQGQPFRQGGPFGGGFPGGGQPFFFNPGQGGFPGGGFPGGGFPGGGGGGGGFKFQFHHG</sequence>
<reference evidence="6 7" key="1">
    <citation type="journal article" date="2013" name="PLoS Genet.">
        <title>Genomic mechanisms accounting for the adaptation to parasitism in nematode-trapping fungi.</title>
        <authorList>
            <person name="Meerupati T."/>
            <person name="Andersson K.M."/>
            <person name="Friman E."/>
            <person name="Kumar D."/>
            <person name="Tunlid A."/>
            <person name="Ahren D."/>
        </authorList>
    </citation>
    <scope>NUCLEOTIDE SEQUENCE [LARGE SCALE GENOMIC DNA]</scope>
    <source>
        <strain evidence="6 7">CBS 200.50</strain>
    </source>
</reference>
<dbReference type="SMART" id="SM00271">
    <property type="entry name" value="DnaJ"/>
    <property type="match status" value="1"/>
</dbReference>
<dbReference type="GO" id="GO:0034975">
    <property type="term" value="P:protein folding in endoplasmic reticulum"/>
    <property type="evidence" value="ECO:0007669"/>
    <property type="project" value="TreeGrafter"/>
</dbReference>
<comment type="subcellular location">
    <subcellularLocation>
        <location evidence="1">Endoplasmic reticulum</location>
    </subcellularLocation>
</comment>
<name>S8A445_DACHA</name>
<gene>
    <name evidence="6" type="ORF">H072_10679</name>
</gene>